<evidence type="ECO:0000256" key="4">
    <source>
        <dbReference type="ARBA" id="ARBA00022840"/>
    </source>
</evidence>
<evidence type="ECO:0000256" key="2">
    <source>
        <dbReference type="ARBA" id="ARBA00022448"/>
    </source>
</evidence>
<protein>
    <submittedName>
        <fullName evidence="6">ABC transporter ATP-binding protein</fullName>
    </submittedName>
</protein>
<keyword evidence="3" id="KW-0547">Nucleotide-binding</keyword>
<evidence type="ECO:0000313" key="6">
    <source>
        <dbReference type="EMBL" id="GIJ54793.1"/>
    </source>
</evidence>
<dbReference type="InterPro" id="IPR003439">
    <property type="entry name" value="ABC_transporter-like_ATP-bd"/>
</dbReference>
<accession>A0A8J4DYT7</accession>
<dbReference type="InterPro" id="IPR017871">
    <property type="entry name" value="ABC_transporter-like_CS"/>
</dbReference>
<dbReference type="InterPro" id="IPR027417">
    <property type="entry name" value="P-loop_NTPase"/>
</dbReference>
<dbReference type="PROSITE" id="PS50893">
    <property type="entry name" value="ABC_TRANSPORTER_2"/>
    <property type="match status" value="2"/>
</dbReference>
<keyword evidence="2" id="KW-0813">Transport</keyword>
<dbReference type="GO" id="GO:0005524">
    <property type="term" value="F:ATP binding"/>
    <property type="evidence" value="ECO:0007669"/>
    <property type="project" value="UniProtKB-KW"/>
</dbReference>
<sequence>MSVLRVENLTVVAADGRPVLDRVSLDVRPGERVGVVGESGSGKTTLALAMLGAVRRGLSVVDGGVFVGDENLLRLTDSALRSVRRRVLAYLPQDPASALTPTLRVRGQLAELATDRADASLLRRLAEVGLPAEPALLRRYPHQLSGGQQQRLALARMTAGDPRLLVLDEPTTGLDALVQKLVLDQVDALVRRHRMALVFITHDHAAVERMTDRLVVVEAGRVVADGPVVPSTRRPIAALRRTIPAASGGVPVLRVDGVSAGHPTRGGRTTVVRDVSFDVAAGECVALFGVSGSGKTTLARCLSGTHVRDAGSVSLHGEPLAARVTDRTVPQRRRIQLVPQHSAGSLNPRRTVGAAIRRPLRRLHGLDRAAAREETARLLDLVGLPATFAGRFPAQLSGGQRQRVTIARALAARPDLLVCDEMTSSLDAGVQEKVLDLVSDLRERLGLALVVITHDRAVLARLADRVLVLHEGVVCEEGPVERILDAPSHPWTRALVAA</sequence>
<comment type="caution">
    <text evidence="6">The sequence shown here is derived from an EMBL/GenBank/DDBJ whole genome shotgun (WGS) entry which is preliminary data.</text>
</comment>
<dbReference type="SMART" id="SM00382">
    <property type="entry name" value="AAA"/>
    <property type="match status" value="2"/>
</dbReference>
<dbReference type="Pfam" id="PF00005">
    <property type="entry name" value="ABC_tran"/>
    <property type="match status" value="2"/>
</dbReference>
<name>A0A8J4DYT7_9ACTN</name>
<evidence type="ECO:0000256" key="3">
    <source>
        <dbReference type="ARBA" id="ARBA00022741"/>
    </source>
</evidence>
<dbReference type="EMBL" id="BOPG01000012">
    <property type="protein sequence ID" value="GIJ54793.1"/>
    <property type="molecule type" value="Genomic_DNA"/>
</dbReference>
<dbReference type="PANTHER" id="PTHR43776:SF7">
    <property type="entry name" value="D,D-DIPEPTIDE TRANSPORT ATP-BINDING PROTEIN DDPF-RELATED"/>
    <property type="match status" value="1"/>
</dbReference>
<evidence type="ECO:0000256" key="1">
    <source>
        <dbReference type="ARBA" id="ARBA00005417"/>
    </source>
</evidence>
<dbReference type="CDD" id="cd03257">
    <property type="entry name" value="ABC_NikE_OppD_transporters"/>
    <property type="match status" value="2"/>
</dbReference>
<gene>
    <name evidence="6" type="ORF">Vau01_023090</name>
</gene>
<organism evidence="6 7">
    <name type="scientific">Virgisporangium aurantiacum</name>
    <dbReference type="NCBI Taxonomy" id="175570"/>
    <lineage>
        <taxon>Bacteria</taxon>
        <taxon>Bacillati</taxon>
        <taxon>Actinomycetota</taxon>
        <taxon>Actinomycetes</taxon>
        <taxon>Micromonosporales</taxon>
        <taxon>Micromonosporaceae</taxon>
        <taxon>Virgisporangium</taxon>
    </lineage>
</organism>
<dbReference type="Proteomes" id="UP000612585">
    <property type="component" value="Unassembled WGS sequence"/>
</dbReference>
<keyword evidence="4 6" id="KW-0067">ATP-binding</keyword>
<evidence type="ECO:0000259" key="5">
    <source>
        <dbReference type="PROSITE" id="PS50893"/>
    </source>
</evidence>
<dbReference type="InterPro" id="IPR050319">
    <property type="entry name" value="ABC_transp_ATP-bind"/>
</dbReference>
<dbReference type="PROSITE" id="PS00211">
    <property type="entry name" value="ABC_TRANSPORTER_1"/>
    <property type="match status" value="2"/>
</dbReference>
<dbReference type="RefSeq" id="WP_239151492.1">
    <property type="nucleotide sequence ID" value="NZ_BOPG01000012.1"/>
</dbReference>
<dbReference type="AlphaFoldDB" id="A0A8J4DYT7"/>
<comment type="similarity">
    <text evidence="1">Belongs to the ABC transporter superfamily.</text>
</comment>
<dbReference type="SUPFAM" id="SSF52540">
    <property type="entry name" value="P-loop containing nucleoside triphosphate hydrolases"/>
    <property type="match status" value="2"/>
</dbReference>
<feature type="domain" description="ABC transporter" evidence="5">
    <location>
        <begin position="253"/>
        <end position="496"/>
    </location>
</feature>
<dbReference type="InterPro" id="IPR003593">
    <property type="entry name" value="AAA+_ATPase"/>
</dbReference>
<feature type="domain" description="ABC transporter" evidence="5">
    <location>
        <begin position="4"/>
        <end position="244"/>
    </location>
</feature>
<evidence type="ECO:0000313" key="7">
    <source>
        <dbReference type="Proteomes" id="UP000612585"/>
    </source>
</evidence>
<proteinExistence type="inferred from homology"/>
<reference evidence="6" key="1">
    <citation type="submission" date="2021-01" db="EMBL/GenBank/DDBJ databases">
        <title>Whole genome shotgun sequence of Virgisporangium aurantiacum NBRC 16421.</title>
        <authorList>
            <person name="Komaki H."/>
            <person name="Tamura T."/>
        </authorList>
    </citation>
    <scope>NUCLEOTIDE SEQUENCE</scope>
    <source>
        <strain evidence="6">NBRC 16421</strain>
    </source>
</reference>
<dbReference type="GO" id="GO:0016887">
    <property type="term" value="F:ATP hydrolysis activity"/>
    <property type="evidence" value="ECO:0007669"/>
    <property type="project" value="InterPro"/>
</dbReference>
<dbReference type="Gene3D" id="3.40.50.300">
    <property type="entry name" value="P-loop containing nucleotide triphosphate hydrolases"/>
    <property type="match status" value="2"/>
</dbReference>
<keyword evidence="7" id="KW-1185">Reference proteome</keyword>
<dbReference type="GO" id="GO:0055085">
    <property type="term" value="P:transmembrane transport"/>
    <property type="evidence" value="ECO:0007669"/>
    <property type="project" value="UniProtKB-ARBA"/>
</dbReference>
<dbReference type="PANTHER" id="PTHR43776">
    <property type="entry name" value="TRANSPORT ATP-BINDING PROTEIN"/>
    <property type="match status" value="1"/>
</dbReference>